<reference evidence="1 3" key="1">
    <citation type="journal article" date="2012" name="Nature">
        <title>Algal genomes reveal evolutionary mosaicism and the fate of nucleomorphs.</title>
        <authorList>
            <consortium name="DOE Joint Genome Institute"/>
            <person name="Curtis B.A."/>
            <person name="Tanifuji G."/>
            <person name="Burki F."/>
            <person name="Gruber A."/>
            <person name="Irimia M."/>
            <person name="Maruyama S."/>
            <person name="Arias M.C."/>
            <person name="Ball S.G."/>
            <person name="Gile G.H."/>
            <person name="Hirakawa Y."/>
            <person name="Hopkins J.F."/>
            <person name="Kuo A."/>
            <person name="Rensing S.A."/>
            <person name="Schmutz J."/>
            <person name="Symeonidi A."/>
            <person name="Elias M."/>
            <person name="Eveleigh R.J."/>
            <person name="Herman E.K."/>
            <person name="Klute M.J."/>
            <person name="Nakayama T."/>
            <person name="Obornik M."/>
            <person name="Reyes-Prieto A."/>
            <person name="Armbrust E.V."/>
            <person name="Aves S.J."/>
            <person name="Beiko R.G."/>
            <person name="Coutinho P."/>
            <person name="Dacks J.B."/>
            <person name="Durnford D.G."/>
            <person name="Fast N.M."/>
            <person name="Green B.R."/>
            <person name="Grisdale C.J."/>
            <person name="Hempel F."/>
            <person name="Henrissat B."/>
            <person name="Hoppner M.P."/>
            <person name="Ishida K."/>
            <person name="Kim E."/>
            <person name="Koreny L."/>
            <person name="Kroth P.G."/>
            <person name="Liu Y."/>
            <person name="Malik S.B."/>
            <person name="Maier U.G."/>
            <person name="McRose D."/>
            <person name="Mock T."/>
            <person name="Neilson J.A."/>
            <person name="Onodera N.T."/>
            <person name="Poole A.M."/>
            <person name="Pritham E.J."/>
            <person name="Richards T.A."/>
            <person name="Rocap G."/>
            <person name="Roy S.W."/>
            <person name="Sarai C."/>
            <person name="Schaack S."/>
            <person name="Shirato S."/>
            <person name="Slamovits C.H."/>
            <person name="Spencer D.F."/>
            <person name="Suzuki S."/>
            <person name="Worden A.Z."/>
            <person name="Zauner S."/>
            <person name="Barry K."/>
            <person name="Bell C."/>
            <person name="Bharti A.K."/>
            <person name="Crow J.A."/>
            <person name="Grimwood J."/>
            <person name="Kramer R."/>
            <person name="Lindquist E."/>
            <person name="Lucas S."/>
            <person name="Salamov A."/>
            <person name="McFadden G.I."/>
            <person name="Lane C.E."/>
            <person name="Keeling P.J."/>
            <person name="Gray M.W."/>
            <person name="Grigoriev I.V."/>
            <person name="Archibald J.M."/>
        </authorList>
    </citation>
    <scope>NUCLEOTIDE SEQUENCE</scope>
    <source>
        <strain evidence="1 3">CCMP2712</strain>
    </source>
</reference>
<dbReference type="Proteomes" id="UP000011087">
    <property type="component" value="Unassembled WGS sequence"/>
</dbReference>
<name>L1ICB8_GUITC</name>
<dbReference type="EMBL" id="JH993126">
    <property type="protein sequence ID" value="EKX33886.1"/>
    <property type="molecule type" value="Genomic_DNA"/>
</dbReference>
<sequence length="156" mass="18073">MSSAGFSQIASRFKLRHKRDRTSDTEAFTSFRKHLKVSRSRLEDLKSASLSRIEQHRNEGQHKWADSLLSYGEHHGGQLGELLMEMGRAQSRLEQERGAQLASAQERFLQSVTEILDVHFSRVHNKKMLLYSYRWSLLSATTSRPRTLTRVSTRRS</sequence>
<gene>
    <name evidence="1" type="ORF">GUITHDRAFT_155913</name>
</gene>
<dbReference type="AlphaFoldDB" id="L1ICB8"/>
<organism evidence="1">
    <name type="scientific">Guillardia theta (strain CCMP2712)</name>
    <name type="common">Cryptophyte</name>
    <dbReference type="NCBI Taxonomy" id="905079"/>
    <lineage>
        <taxon>Eukaryota</taxon>
        <taxon>Cryptophyceae</taxon>
        <taxon>Pyrenomonadales</taxon>
        <taxon>Geminigeraceae</taxon>
        <taxon>Guillardia</taxon>
    </lineage>
</organism>
<dbReference type="Gene3D" id="1.20.1270.60">
    <property type="entry name" value="Arfaptin homology (AH) domain/BAR domain"/>
    <property type="match status" value="1"/>
</dbReference>
<keyword evidence="3" id="KW-1185">Reference proteome</keyword>
<dbReference type="RefSeq" id="XP_005820866.1">
    <property type="nucleotide sequence ID" value="XM_005820809.1"/>
</dbReference>
<dbReference type="HOGENOM" id="CLU_1690059_0_0_1"/>
<evidence type="ECO:0000313" key="1">
    <source>
        <dbReference type="EMBL" id="EKX33886.1"/>
    </source>
</evidence>
<protein>
    <submittedName>
        <fullName evidence="1 2">Uncharacterized protein</fullName>
    </submittedName>
</protein>
<reference evidence="3" key="2">
    <citation type="submission" date="2012-11" db="EMBL/GenBank/DDBJ databases">
        <authorList>
            <person name="Kuo A."/>
            <person name="Curtis B.A."/>
            <person name="Tanifuji G."/>
            <person name="Burki F."/>
            <person name="Gruber A."/>
            <person name="Irimia M."/>
            <person name="Maruyama S."/>
            <person name="Arias M.C."/>
            <person name="Ball S.G."/>
            <person name="Gile G.H."/>
            <person name="Hirakawa Y."/>
            <person name="Hopkins J.F."/>
            <person name="Rensing S.A."/>
            <person name="Schmutz J."/>
            <person name="Symeonidi A."/>
            <person name="Elias M."/>
            <person name="Eveleigh R.J."/>
            <person name="Herman E.K."/>
            <person name="Klute M.J."/>
            <person name="Nakayama T."/>
            <person name="Obornik M."/>
            <person name="Reyes-Prieto A."/>
            <person name="Armbrust E.V."/>
            <person name="Aves S.J."/>
            <person name="Beiko R.G."/>
            <person name="Coutinho P."/>
            <person name="Dacks J.B."/>
            <person name="Durnford D.G."/>
            <person name="Fast N.M."/>
            <person name="Green B.R."/>
            <person name="Grisdale C."/>
            <person name="Hempe F."/>
            <person name="Henrissat B."/>
            <person name="Hoppner M.P."/>
            <person name="Ishida K.-I."/>
            <person name="Kim E."/>
            <person name="Koreny L."/>
            <person name="Kroth P.G."/>
            <person name="Liu Y."/>
            <person name="Malik S.-B."/>
            <person name="Maier U.G."/>
            <person name="McRose D."/>
            <person name="Mock T."/>
            <person name="Neilson J.A."/>
            <person name="Onodera N.T."/>
            <person name="Poole A.M."/>
            <person name="Pritham E.J."/>
            <person name="Richards T.A."/>
            <person name="Rocap G."/>
            <person name="Roy S.W."/>
            <person name="Sarai C."/>
            <person name="Schaack S."/>
            <person name="Shirato S."/>
            <person name="Slamovits C.H."/>
            <person name="Spencer D.F."/>
            <person name="Suzuki S."/>
            <person name="Worden A.Z."/>
            <person name="Zauner S."/>
            <person name="Barry K."/>
            <person name="Bell C."/>
            <person name="Bharti A.K."/>
            <person name="Crow J.A."/>
            <person name="Grimwood J."/>
            <person name="Kramer R."/>
            <person name="Lindquist E."/>
            <person name="Lucas S."/>
            <person name="Salamov A."/>
            <person name="McFadden G.I."/>
            <person name="Lane C.E."/>
            <person name="Keeling P.J."/>
            <person name="Gray M.W."/>
            <person name="Grigoriev I.V."/>
            <person name="Archibald J.M."/>
        </authorList>
    </citation>
    <scope>NUCLEOTIDE SEQUENCE</scope>
    <source>
        <strain evidence="3">CCMP2712</strain>
    </source>
</reference>
<evidence type="ECO:0000313" key="2">
    <source>
        <dbReference type="EnsemblProtists" id="EKX33886"/>
    </source>
</evidence>
<dbReference type="PaxDb" id="55529-EKX33886"/>
<dbReference type="KEGG" id="gtt:GUITHDRAFT_155913"/>
<evidence type="ECO:0000313" key="3">
    <source>
        <dbReference type="Proteomes" id="UP000011087"/>
    </source>
</evidence>
<dbReference type="GeneID" id="17290623"/>
<dbReference type="SUPFAM" id="SSF103657">
    <property type="entry name" value="BAR/IMD domain-like"/>
    <property type="match status" value="1"/>
</dbReference>
<accession>L1ICB8</accession>
<proteinExistence type="predicted"/>
<dbReference type="EnsemblProtists" id="EKX33886">
    <property type="protein sequence ID" value="EKX33886"/>
    <property type="gene ID" value="GUITHDRAFT_155913"/>
</dbReference>
<dbReference type="InterPro" id="IPR027267">
    <property type="entry name" value="AH/BAR_dom_sf"/>
</dbReference>
<reference evidence="2" key="3">
    <citation type="submission" date="2015-06" db="UniProtKB">
        <authorList>
            <consortium name="EnsemblProtists"/>
        </authorList>
    </citation>
    <scope>IDENTIFICATION</scope>
</reference>